<dbReference type="Gene3D" id="3.10.180.10">
    <property type="entry name" value="2,3-Dihydroxybiphenyl 1,2-Dioxygenase, domain 1"/>
    <property type="match status" value="1"/>
</dbReference>
<dbReference type="Proteomes" id="UP000317078">
    <property type="component" value="Unassembled WGS sequence"/>
</dbReference>
<dbReference type="Pfam" id="PF13468">
    <property type="entry name" value="Glyoxalase_3"/>
    <property type="match status" value="1"/>
</dbReference>
<evidence type="ECO:0000259" key="1">
    <source>
        <dbReference type="Pfam" id="PF13468"/>
    </source>
</evidence>
<dbReference type="AlphaFoldDB" id="A0A502EZU7"/>
<proteinExistence type="predicted"/>
<comment type="caution">
    <text evidence="2">The sequence shown here is derived from an EMBL/GenBank/DDBJ whole genome shotgun (WGS) entry which is preliminary data.</text>
</comment>
<keyword evidence="3" id="KW-1185">Reference proteome</keyword>
<dbReference type="SUPFAM" id="SSF54593">
    <property type="entry name" value="Glyoxalase/Bleomycin resistance protein/Dihydroxybiphenyl dioxygenase"/>
    <property type="match status" value="1"/>
</dbReference>
<dbReference type="InterPro" id="IPR029068">
    <property type="entry name" value="Glyas_Bleomycin-R_OHBP_Dase"/>
</dbReference>
<feature type="domain" description="Glyoxalase-like" evidence="1">
    <location>
        <begin position="6"/>
        <end position="182"/>
    </location>
</feature>
<reference evidence="2 3" key="1">
    <citation type="journal article" date="2019" name="Environ. Microbiol.">
        <title>Species interactions and distinct microbial communities in high Arctic permafrost affected cryosols are associated with the CH4 and CO2 gas fluxes.</title>
        <authorList>
            <person name="Altshuler I."/>
            <person name="Hamel J."/>
            <person name="Turney S."/>
            <person name="Magnuson E."/>
            <person name="Levesque R."/>
            <person name="Greer C."/>
            <person name="Whyte L.G."/>
        </authorList>
    </citation>
    <scope>NUCLEOTIDE SEQUENCE [LARGE SCALE GENOMIC DNA]</scope>
    <source>
        <strain evidence="2 3">S9.3B</strain>
    </source>
</reference>
<dbReference type="EMBL" id="RCZP01000063">
    <property type="protein sequence ID" value="TPG41886.1"/>
    <property type="molecule type" value="Genomic_DNA"/>
</dbReference>
<name>A0A502EZU7_9PROT</name>
<dbReference type="OrthoDB" id="9812467at2"/>
<dbReference type="PANTHER" id="PTHR40265">
    <property type="entry name" value="BLL2707 PROTEIN"/>
    <property type="match status" value="1"/>
</dbReference>
<protein>
    <submittedName>
        <fullName evidence="2">VOC family protein</fullName>
    </submittedName>
</protein>
<accession>A0A502EZU7</accession>
<dbReference type="RefSeq" id="WP_140887106.1">
    <property type="nucleotide sequence ID" value="NZ_RCZP01000063.1"/>
</dbReference>
<dbReference type="PANTHER" id="PTHR40265:SF1">
    <property type="entry name" value="GLYOXALASE-LIKE DOMAIN-CONTAINING PROTEIN"/>
    <property type="match status" value="1"/>
</dbReference>
<dbReference type="InterPro" id="IPR025870">
    <property type="entry name" value="Glyoxalase-like_dom"/>
</dbReference>
<gene>
    <name evidence="2" type="ORF">EAH89_28420</name>
</gene>
<sequence>MLRPVIDHVVINVARNLDKAAEQYAKLGFALTERGHHSLGSSNHLAILEEDYLELLGVEPGREAARVDFLQNPTGLAGLVFKPPADASFATSLRARGLQVEEPREFHRPVRTTDGVAEARFRTTTLSDPRTANGRVFFCQHFTPELVWRDEWRQHPNGATGIAEFVIAAADPEQTATLYRDLFGEEAVKPTKGGFAIPADMASVLILTPAEIAERYRGTALVQTDATDRMVALSIHVRDPAETGRLLQHSRVERLLVEDGRVLVPASGAAGLALAFIS</sequence>
<evidence type="ECO:0000313" key="3">
    <source>
        <dbReference type="Proteomes" id="UP000317078"/>
    </source>
</evidence>
<organism evidence="2 3">
    <name type="scientific">Muricoccus nepalensis</name>
    <dbReference type="NCBI Taxonomy" id="1854500"/>
    <lineage>
        <taxon>Bacteria</taxon>
        <taxon>Pseudomonadati</taxon>
        <taxon>Pseudomonadota</taxon>
        <taxon>Alphaproteobacteria</taxon>
        <taxon>Acetobacterales</taxon>
        <taxon>Roseomonadaceae</taxon>
        <taxon>Muricoccus</taxon>
    </lineage>
</organism>
<evidence type="ECO:0000313" key="2">
    <source>
        <dbReference type="EMBL" id="TPG41886.1"/>
    </source>
</evidence>